<proteinExistence type="predicted"/>
<reference evidence="3 4" key="1">
    <citation type="submission" date="2015-07" db="EMBL/GenBank/DDBJ databases">
        <title>Genome analysis of myxobacterium Chondromyces crocatus Cm c5 reveals a high potential for natural compound synthesis and the genetic basis for the loss of fruiting body formation.</title>
        <authorList>
            <person name="Zaburannyi N."/>
            <person name="Bunk B."/>
            <person name="Maier J."/>
            <person name="Overmann J."/>
            <person name="Mueller R."/>
        </authorList>
    </citation>
    <scope>NUCLEOTIDE SEQUENCE [LARGE SCALE GENOMIC DNA]</scope>
    <source>
        <strain evidence="3 4">Cm c5</strain>
    </source>
</reference>
<organism evidence="3 4">
    <name type="scientific">Chondromyces crocatus</name>
    <dbReference type="NCBI Taxonomy" id="52"/>
    <lineage>
        <taxon>Bacteria</taxon>
        <taxon>Pseudomonadati</taxon>
        <taxon>Myxococcota</taxon>
        <taxon>Polyangia</taxon>
        <taxon>Polyangiales</taxon>
        <taxon>Polyangiaceae</taxon>
        <taxon>Chondromyces</taxon>
    </lineage>
</organism>
<evidence type="ECO:0000313" key="3">
    <source>
        <dbReference type="EMBL" id="AKT39718.1"/>
    </source>
</evidence>
<name>A0A0K1EGK9_CHOCO</name>
<dbReference type="InterPro" id="IPR039365">
    <property type="entry name" value="IS701-like"/>
</dbReference>
<dbReference type="NCBIfam" id="NF033540">
    <property type="entry name" value="transpos_IS701"/>
    <property type="match status" value="1"/>
</dbReference>
<dbReference type="SUPFAM" id="SSF53098">
    <property type="entry name" value="Ribonuclease H-like"/>
    <property type="match status" value="1"/>
</dbReference>
<dbReference type="PANTHER" id="PTHR33627">
    <property type="entry name" value="TRANSPOSASE"/>
    <property type="match status" value="1"/>
</dbReference>
<dbReference type="PANTHER" id="PTHR33627:SF1">
    <property type="entry name" value="TRANSPOSASE"/>
    <property type="match status" value="1"/>
</dbReference>
<dbReference type="EMBL" id="CP012159">
    <property type="protein sequence ID" value="AKT39718.1"/>
    <property type="molecule type" value="Genomic_DNA"/>
</dbReference>
<dbReference type="InterPro" id="IPR012337">
    <property type="entry name" value="RNaseH-like_sf"/>
</dbReference>
<dbReference type="STRING" id="52.CMC5_038670"/>
<keyword evidence="4" id="KW-1185">Reference proteome</keyword>
<protein>
    <submittedName>
        <fullName evidence="3">Transposase</fullName>
    </submittedName>
</protein>
<dbReference type="RefSeq" id="WP_245678508.1">
    <property type="nucleotide sequence ID" value="NZ_CP012159.1"/>
</dbReference>
<evidence type="ECO:0000313" key="4">
    <source>
        <dbReference type="Proteomes" id="UP000067626"/>
    </source>
</evidence>
<dbReference type="Pfam" id="PF13546">
    <property type="entry name" value="DDE_5"/>
    <property type="match status" value="1"/>
</dbReference>
<gene>
    <name evidence="3" type="primary">isftu1</name>
    <name evidence="3" type="ORF">CMC5_038670</name>
</gene>
<dbReference type="AlphaFoldDB" id="A0A0K1EGK9"/>
<sequence length="430" mass="47825">MVTHPSKASNDTRGCPDATLLHAPAALTTVWDSAWSHLLERVGVHFSRSDVRTHAGAYLKGLLSPVERKNGWQLAEVVGDQTPYALQHLLGRARWDADAVRDDLRGYVVEHFGDPSGVLVIDETGFLKKGTHSAGVQRQYSGTAGRIENCQVGVFLAYATPHGHTFIDRALYLPASWLDDRGRCERAGIHADATFATKPQLALQMLERALDAGVTASWVVGDEVYGQDSKVRQWLEERRQPYVLAVSSQHRIWRDFRRLKLSELVDQLPAREWHRLSAGNGSKGPRWYDWAYACCEGPEPKSWQRGILFRRSVTDPSDVAYYVVGAIAPIPLKALACAAGSRWTIEESFESAKGEVGLDHYEVRSWTGWYRHVTLALWAHAFLTVQRAAADAEAPRRKKVRFTGSRRSADPVDGPRGPTSALVAPLERAS</sequence>
<feature type="region of interest" description="Disordered" evidence="1">
    <location>
        <begin position="393"/>
        <end position="430"/>
    </location>
</feature>
<dbReference type="Proteomes" id="UP000067626">
    <property type="component" value="Chromosome"/>
</dbReference>
<dbReference type="InterPro" id="IPR038721">
    <property type="entry name" value="IS701-like_DDE_dom"/>
</dbReference>
<feature type="domain" description="Transposase IS701-like DDE" evidence="2">
    <location>
        <begin position="45"/>
        <end position="259"/>
    </location>
</feature>
<dbReference type="KEGG" id="ccro:CMC5_038670"/>
<accession>A0A0K1EGK9</accession>
<dbReference type="PATRIC" id="fig|52.7.peg.4261"/>
<evidence type="ECO:0000259" key="2">
    <source>
        <dbReference type="Pfam" id="PF13546"/>
    </source>
</evidence>
<evidence type="ECO:0000256" key="1">
    <source>
        <dbReference type="SAM" id="MobiDB-lite"/>
    </source>
</evidence>